<dbReference type="EMBL" id="CP042905">
    <property type="protein sequence ID" value="QEE16327.1"/>
    <property type="molecule type" value="Genomic_DNA"/>
</dbReference>
<accession>A0A5B9DBU3</accession>
<proteinExistence type="predicted"/>
<sequence length="88" mass="10334">MIKKLSIEVEKGKFTEYLFDESKLYRFQDLPTEAQVEILTAVQILYNLRLIPEDVFRDKYLHLIEEHSVFLHMMDDLADTGAKPSNNS</sequence>
<evidence type="ECO:0000313" key="1">
    <source>
        <dbReference type="EMBL" id="QEE16327.1"/>
    </source>
</evidence>
<organism evidence="1">
    <name type="scientific">Promethearchaeum syntrophicum</name>
    <dbReference type="NCBI Taxonomy" id="2594042"/>
    <lineage>
        <taxon>Archaea</taxon>
        <taxon>Promethearchaeati</taxon>
        <taxon>Promethearchaeota</taxon>
        <taxon>Promethearchaeia</taxon>
        <taxon>Promethearchaeales</taxon>
        <taxon>Promethearchaeaceae</taxon>
        <taxon>Promethearchaeum</taxon>
    </lineage>
</organism>
<reference evidence="1" key="1">
    <citation type="journal article" date="2020" name="Nature">
        <title>Isolation of an archaeon at the prokaryote-eukaryote interface.</title>
        <authorList>
            <person name="Imachi H."/>
            <person name="Nobu M.K."/>
            <person name="Nakahara N."/>
            <person name="Morono Y."/>
            <person name="Ogawara M."/>
            <person name="Takaki Y."/>
            <person name="Takano Y."/>
            <person name="Uematsu K."/>
            <person name="Ikuta T."/>
            <person name="Ito M."/>
            <person name="Matsui Y."/>
            <person name="Miyazaki M."/>
            <person name="Murata K."/>
            <person name="Saito Y."/>
            <person name="Sakai S."/>
            <person name="Song C."/>
            <person name="Tasumi E."/>
            <person name="Yamanaka Y."/>
            <person name="Yamaguchi T."/>
            <person name="Kamagata Y."/>
            <person name="Tamaki H."/>
            <person name="Takai K."/>
        </authorList>
    </citation>
    <scope>NUCLEOTIDE SEQUENCE [LARGE SCALE GENOMIC DNA]</scope>
    <source>
        <strain evidence="1">MK-D1</strain>
    </source>
</reference>
<name>A0A5B9DBU3_9ARCH</name>
<dbReference type="AlphaFoldDB" id="A0A5B9DBU3"/>
<gene>
    <name evidence="1" type="ORF">DSAG12_02157</name>
</gene>
<protein>
    <submittedName>
        <fullName evidence="1">Uncharacterized protein</fullName>
    </submittedName>
</protein>